<name>X1FZH0_9ZZZZ</name>
<reference evidence="1" key="1">
    <citation type="journal article" date="2014" name="Front. Microbiol.">
        <title>High frequency of phylogenetically diverse reductive dehalogenase-homologous genes in deep subseafloor sedimentary metagenomes.</title>
        <authorList>
            <person name="Kawai M."/>
            <person name="Futagami T."/>
            <person name="Toyoda A."/>
            <person name="Takaki Y."/>
            <person name="Nishi S."/>
            <person name="Hori S."/>
            <person name="Arai W."/>
            <person name="Tsubouchi T."/>
            <person name="Morono Y."/>
            <person name="Uchiyama I."/>
            <person name="Ito T."/>
            <person name="Fujiyama A."/>
            <person name="Inagaki F."/>
            <person name="Takami H."/>
        </authorList>
    </citation>
    <scope>NUCLEOTIDE SEQUENCE</scope>
    <source>
        <strain evidence="1">Expedition CK06-06</strain>
    </source>
</reference>
<dbReference type="Gene3D" id="1.20.1270.90">
    <property type="entry name" value="AF1782-like"/>
    <property type="match status" value="3"/>
</dbReference>
<accession>X1FZH0</accession>
<gene>
    <name evidence="1" type="ORF">S03H2_17912</name>
</gene>
<organism evidence="1">
    <name type="scientific">marine sediment metagenome</name>
    <dbReference type="NCBI Taxonomy" id="412755"/>
    <lineage>
        <taxon>unclassified sequences</taxon>
        <taxon>metagenomes</taxon>
        <taxon>ecological metagenomes</taxon>
    </lineage>
</organism>
<dbReference type="AlphaFoldDB" id="X1FZH0"/>
<dbReference type="EMBL" id="BARU01009266">
    <property type="protein sequence ID" value="GAH34739.1"/>
    <property type="molecule type" value="Genomic_DNA"/>
</dbReference>
<comment type="caution">
    <text evidence="1">The sequence shown here is derived from an EMBL/GenBank/DDBJ whole genome shotgun (WGS) entry which is preliminary data.</text>
</comment>
<feature type="non-terminal residue" evidence="1">
    <location>
        <position position="1"/>
    </location>
</feature>
<protein>
    <submittedName>
        <fullName evidence="1">Uncharacterized protein</fullName>
    </submittedName>
</protein>
<proteinExistence type="predicted"/>
<evidence type="ECO:0000313" key="1">
    <source>
        <dbReference type="EMBL" id="GAH34739.1"/>
    </source>
</evidence>
<sequence>AVTEADYTTTSWTAYPLVVAENVVTTDNTQAEVDAATSAITTAQGDLVPVSDLTAYNAALAAVTEADYTTTSWTAYQLVVAENVVTTDNTQAEVDAATSAITTAQGDLVPVSDLTAYNAALAAVTEADYTTTSWTAYQLVVAENVVTTDNTQAEVDAATSAITTAQGDLVPVSDLTAYNAALAAVTEADYTTTSWTAPHLWASRLSWLAPDRWVSRGSWLAHYNWASHFIWLAQSFRVSHNLWLAPLYWASRNLWLALQQRASLYHWLRYYNF</sequence>